<keyword evidence="10" id="KW-1185">Reference proteome</keyword>
<keyword evidence="5 7" id="KW-1133">Transmembrane helix</keyword>
<gene>
    <name evidence="9" type="ORF">SAMN04488098_102011</name>
</gene>
<evidence type="ECO:0000256" key="5">
    <source>
        <dbReference type="ARBA" id="ARBA00022989"/>
    </source>
</evidence>
<dbReference type="AlphaFoldDB" id="A0A1G9AHD5"/>
<comment type="subcellular location">
    <subcellularLocation>
        <location evidence="1">Cell membrane</location>
        <topology evidence="1">Multi-pass membrane protein</topology>
    </subcellularLocation>
</comment>
<evidence type="ECO:0000256" key="2">
    <source>
        <dbReference type="ARBA" id="ARBA00007755"/>
    </source>
</evidence>
<dbReference type="InterPro" id="IPR003706">
    <property type="entry name" value="CstA_N"/>
</dbReference>
<dbReference type="Proteomes" id="UP000199433">
    <property type="component" value="Unassembled WGS sequence"/>
</dbReference>
<organism evidence="9 10">
    <name type="scientific">Alkalibacterium thalassium</name>
    <dbReference type="NCBI Taxonomy" id="426701"/>
    <lineage>
        <taxon>Bacteria</taxon>
        <taxon>Bacillati</taxon>
        <taxon>Bacillota</taxon>
        <taxon>Bacilli</taxon>
        <taxon>Lactobacillales</taxon>
        <taxon>Carnobacteriaceae</taxon>
        <taxon>Alkalibacterium</taxon>
    </lineage>
</organism>
<feature type="transmembrane region" description="Helical" evidence="7">
    <location>
        <begin position="389"/>
        <end position="407"/>
    </location>
</feature>
<feature type="transmembrane region" description="Helical" evidence="7">
    <location>
        <begin position="414"/>
        <end position="432"/>
    </location>
</feature>
<dbReference type="PANTHER" id="PTHR30252:SF4">
    <property type="entry name" value="CARBON STARVATION"/>
    <property type="match status" value="1"/>
</dbReference>
<feature type="transmembrane region" description="Helical" evidence="7">
    <location>
        <begin position="6"/>
        <end position="22"/>
    </location>
</feature>
<keyword evidence="3" id="KW-1003">Cell membrane</keyword>
<feature type="transmembrane region" description="Helical" evidence="7">
    <location>
        <begin position="58"/>
        <end position="76"/>
    </location>
</feature>
<dbReference type="GO" id="GO:0009267">
    <property type="term" value="P:cellular response to starvation"/>
    <property type="evidence" value="ECO:0007669"/>
    <property type="project" value="InterPro"/>
</dbReference>
<dbReference type="OrthoDB" id="9761224at2"/>
<evidence type="ECO:0000256" key="3">
    <source>
        <dbReference type="ARBA" id="ARBA00022475"/>
    </source>
</evidence>
<evidence type="ECO:0000259" key="8">
    <source>
        <dbReference type="Pfam" id="PF02554"/>
    </source>
</evidence>
<reference evidence="10" key="1">
    <citation type="submission" date="2016-10" db="EMBL/GenBank/DDBJ databases">
        <authorList>
            <person name="Varghese N."/>
            <person name="Submissions S."/>
        </authorList>
    </citation>
    <scope>NUCLEOTIDE SEQUENCE [LARGE SCALE GENOMIC DNA]</scope>
    <source>
        <strain evidence="10">DSM 19181</strain>
    </source>
</reference>
<comment type="similarity">
    <text evidence="2">Belongs to the peptide transporter carbon starvation (CstA) (TC 2.A.114) family.</text>
</comment>
<feature type="transmembrane region" description="Helical" evidence="7">
    <location>
        <begin position="125"/>
        <end position="145"/>
    </location>
</feature>
<dbReference type="RefSeq" id="WP_091266717.1">
    <property type="nucleotide sequence ID" value="NZ_FNFK01000020.1"/>
</dbReference>
<evidence type="ECO:0000256" key="1">
    <source>
        <dbReference type="ARBA" id="ARBA00004651"/>
    </source>
</evidence>
<dbReference type="Pfam" id="PF02554">
    <property type="entry name" value="CstA"/>
    <property type="match status" value="3"/>
</dbReference>
<feature type="transmembrane region" description="Helical" evidence="7">
    <location>
        <begin position="266"/>
        <end position="292"/>
    </location>
</feature>
<feature type="transmembrane region" description="Helical" evidence="7">
    <location>
        <begin position="227"/>
        <end position="246"/>
    </location>
</feature>
<feature type="transmembrane region" description="Helical" evidence="7">
    <location>
        <begin position="444"/>
        <end position="462"/>
    </location>
</feature>
<feature type="transmembrane region" description="Helical" evidence="7">
    <location>
        <begin position="362"/>
        <end position="383"/>
    </location>
</feature>
<dbReference type="STRING" id="426701.SAMN04488098_102011"/>
<feature type="domain" description="CstA N-terminal" evidence="8">
    <location>
        <begin position="163"/>
        <end position="288"/>
    </location>
</feature>
<evidence type="ECO:0000313" key="10">
    <source>
        <dbReference type="Proteomes" id="UP000199433"/>
    </source>
</evidence>
<evidence type="ECO:0000256" key="4">
    <source>
        <dbReference type="ARBA" id="ARBA00022692"/>
    </source>
</evidence>
<protein>
    <submittedName>
        <fullName evidence="9">Carbon starvation protein CstA</fullName>
    </submittedName>
</protein>
<keyword evidence="6 7" id="KW-0472">Membrane</keyword>
<dbReference type="InterPro" id="IPR051605">
    <property type="entry name" value="CstA"/>
</dbReference>
<feature type="transmembrane region" description="Helical" evidence="7">
    <location>
        <begin position="82"/>
        <end position="104"/>
    </location>
</feature>
<feature type="transmembrane region" description="Helical" evidence="7">
    <location>
        <begin position="186"/>
        <end position="207"/>
    </location>
</feature>
<dbReference type="EMBL" id="FNFK01000020">
    <property type="protein sequence ID" value="SDK26691.1"/>
    <property type="molecule type" value="Genomic_DNA"/>
</dbReference>
<feature type="transmembrane region" description="Helical" evidence="7">
    <location>
        <begin position="157"/>
        <end position="179"/>
    </location>
</feature>
<feature type="domain" description="CstA N-terminal" evidence="8">
    <location>
        <begin position="3"/>
        <end position="158"/>
    </location>
</feature>
<proteinExistence type="inferred from homology"/>
<evidence type="ECO:0000256" key="6">
    <source>
        <dbReference type="ARBA" id="ARBA00023136"/>
    </source>
</evidence>
<feature type="transmembrane region" description="Helical" evidence="7">
    <location>
        <begin position="312"/>
        <end position="334"/>
    </location>
</feature>
<evidence type="ECO:0000256" key="7">
    <source>
        <dbReference type="SAM" id="Phobius"/>
    </source>
</evidence>
<sequence>MITFLLGITVLILGYIFYGKFIEKSFGIEHKRTTPAFELADGNDYVVMGTKKNALIQLLNIAGTGPIFGPIMGALYGPAAFLWIIFGNIFAGAVHDFMLGMISLRNEGAHLPELAGRYLGKMMKHVVNAFAALLLLLVGTVFVTSPANLLANLTPGWMGAGLLTLVIFGYYILSTLLPIDKLIGKIYPFFGALLIISTFAIFISILGRGESIPNLTMTTLRNTHPSGVSLFPGIFFTISCGAMSGFHATQTPIISRTLDSESDARFVFYGMMTMEGIIAMIWAAAAMAFYQAPVLSGVIAEGTASLAVEQIARHYLGAVGGTFAILGVIVLPITSGDTAFRSLRMIIADYLNISQKEITKRLMITIPIFILSIMLTFMDFNILWRYFNWANQATAAIALLVSTRYLFLKGKNYLVTLVPASFMLYAVTVYILNEQIGLGLNYTLSLIIGLIITIGLLGLFWFSGLKQKGQLDSTHVLLNDHLSIQEVRAARERV</sequence>
<dbReference type="PANTHER" id="PTHR30252">
    <property type="entry name" value="INNER MEMBRANE PEPTIDE TRANSPORTER"/>
    <property type="match status" value="1"/>
</dbReference>
<keyword evidence="4 7" id="KW-0812">Transmembrane</keyword>
<feature type="domain" description="CstA N-terminal" evidence="8">
    <location>
        <begin position="299"/>
        <end position="428"/>
    </location>
</feature>
<evidence type="ECO:0000313" key="9">
    <source>
        <dbReference type="EMBL" id="SDK26691.1"/>
    </source>
</evidence>
<accession>A0A1G9AHD5</accession>
<name>A0A1G9AHD5_9LACT</name>
<dbReference type="GO" id="GO:0005886">
    <property type="term" value="C:plasma membrane"/>
    <property type="evidence" value="ECO:0007669"/>
    <property type="project" value="UniProtKB-SubCell"/>
</dbReference>